<dbReference type="InterPro" id="IPR037066">
    <property type="entry name" value="Plug_dom_sf"/>
</dbReference>
<evidence type="ECO:0000259" key="13">
    <source>
        <dbReference type="Pfam" id="PF00593"/>
    </source>
</evidence>
<organism evidence="15 16">
    <name type="scientific">Celerinatantimonas diazotrophica</name>
    <dbReference type="NCBI Taxonomy" id="412034"/>
    <lineage>
        <taxon>Bacteria</taxon>
        <taxon>Pseudomonadati</taxon>
        <taxon>Pseudomonadota</taxon>
        <taxon>Gammaproteobacteria</taxon>
        <taxon>Celerinatantimonadaceae</taxon>
        <taxon>Celerinatantimonas</taxon>
    </lineage>
</organism>
<dbReference type="Pfam" id="PF07715">
    <property type="entry name" value="Plug"/>
    <property type="match status" value="1"/>
</dbReference>
<comment type="similarity">
    <text evidence="10 11">Belongs to the TonB-dependent receptor family.</text>
</comment>
<keyword evidence="5 12" id="KW-0732">Signal</keyword>
<dbReference type="Gene3D" id="2.170.130.10">
    <property type="entry name" value="TonB-dependent receptor, plug domain"/>
    <property type="match status" value="1"/>
</dbReference>
<evidence type="ECO:0000256" key="12">
    <source>
        <dbReference type="SAM" id="SignalP"/>
    </source>
</evidence>
<evidence type="ECO:0000256" key="10">
    <source>
        <dbReference type="PROSITE-ProRule" id="PRU01360"/>
    </source>
</evidence>
<accession>A0A4R1K6D6</accession>
<keyword evidence="8 10" id="KW-0472">Membrane</keyword>
<dbReference type="PROSITE" id="PS52016">
    <property type="entry name" value="TONB_DEPENDENT_REC_3"/>
    <property type="match status" value="1"/>
</dbReference>
<gene>
    <name evidence="15" type="ORF">EV690_0614</name>
</gene>
<evidence type="ECO:0000256" key="6">
    <source>
        <dbReference type="ARBA" id="ARBA00023065"/>
    </source>
</evidence>
<dbReference type="InterPro" id="IPR039426">
    <property type="entry name" value="TonB-dep_rcpt-like"/>
</dbReference>
<dbReference type="Proteomes" id="UP000295565">
    <property type="component" value="Unassembled WGS sequence"/>
</dbReference>
<comment type="caution">
    <text evidence="15">The sequence shown here is derived from an EMBL/GenBank/DDBJ whole genome shotgun (WGS) entry which is preliminary data.</text>
</comment>
<dbReference type="Pfam" id="PF00593">
    <property type="entry name" value="TonB_dep_Rec_b-barrel"/>
    <property type="match status" value="1"/>
</dbReference>
<evidence type="ECO:0000259" key="14">
    <source>
        <dbReference type="Pfam" id="PF07715"/>
    </source>
</evidence>
<keyword evidence="3 10" id="KW-1134">Transmembrane beta strand</keyword>
<dbReference type="EMBL" id="SMGD01000009">
    <property type="protein sequence ID" value="TCK59785.1"/>
    <property type="molecule type" value="Genomic_DNA"/>
</dbReference>
<evidence type="ECO:0000256" key="2">
    <source>
        <dbReference type="ARBA" id="ARBA00022448"/>
    </source>
</evidence>
<feature type="chain" id="PRO_5020945145" evidence="12">
    <location>
        <begin position="18"/>
        <end position="597"/>
    </location>
</feature>
<dbReference type="GO" id="GO:0015889">
    <property type="term" value="P:cobalamin transport"/>
    <property type="evidence" value="ECO:0007669"/>
    <property type="project" value="TreeGrafter"/>
</dbReference>
<dbReference type="PANTHER" id="PTHR30069:SF53">
    <property type="entry name" value="COLICIN I RECEPTOR-RELATED"/>
    <property type="match status" value="1"/>
</dbReference>
<keyword evidence="7 11" id="KW-0798">TonB box</keyword>
<evidence type="ECO:0000313" key="15">
    <source>
        <dbReference type="EMBL" id="TCK59785.1"/>
    </source>
</evidence>
<evidence type="ECO:0000256" key="1">
    <source>
        <dbReference type="ARBA" id="ARBA00004571"/>
    </source>
</evidence>
<dbReference type="SUPFAM" id="SSF56935">
    <property type="entry name" value="Porins"/>
    <property type="match status" value="1"/>
</dbReference>
<keyword evidence="16" id="KW-1185">Reference proteome</keyword>
<dbReference type="InterPro" id="IPR000531">
    <property type="entry name" value="Beta-barrel_TonB"/>
</dbReference>
<feature type="domain" description="TonB-dependent receptor-like beta-barrel" evidence="13">
    <location>
        <begin position="166"/>
        <end position="571"/>
    </location>
</feature>
<evidence type="ECO:0000256" key="4">
    <source>
        <dbReference type="ARBA" id="ARBA00022692"/>
    </source>
</evidence>
<proteinExistence type="inferred from homology"/>
<keyword evidence="9 10" id="KW-0998">Cell outer membrane</keyword>
<keyword evidence="2 10" id="KW-0813">Transport</keyword>
<evidence type="ECO:0000313" key="16">
    <source>
        <dbReference type="Proteomes" id="UP000295565"/>
    </source>
</evidence>
<reference evidence="15 16" key="1">
    <citation type="submission" date="2019-03" db="EMBL/GenBank/DDBJ databases">
        <title>Genomic Encyclopedia of Type Strains, Phase IV (KMG-IV): sequencing the most valuable type-strain genomes for metagenomic binning, comparative biology and taxonomic classification.</title>
        <authorList>
            <person name="Goeker M."/>
        </authorList>
    </citation>
    <scope>NUCLEOTIDE SEQUENCE [LARGE SCALE GENOMIC DNA]</scope>
    <source>
        <strain evidence="15 16">DSM 18577</strain>
    </source>
</reference>
<evidence type="ECO:0000256" key="9">
    <source>
        <dbReference type="ARBA" id="ARBA00023237"/>
    </source>
</evidence>
<evidence type="ECO:0000256" key="8">
    <source>
        <dbReference type="ARBA" id="ARBA00023136"/>
    </source>
</evidence>
<dbReference type="Gene3D" id="2.40.170.20">
    <property type="entry name" value="TonB-dependent receptor, beta-barrel domain"/>
    <property type="match status" value="1"/>
</dbReference>
<dbReference type="OrthoDB" id="9764669at2"/>
<name>A0A4R1K6D6_9GAMM</name>
<dbReference type="CDD" id="cd01347">
    <property type="entry name" value="ligand_gated_channel"/>
    <property type="match status" value="1"/>
</dbReference>
<feature type="signal peptide" evidence="12">
    <location>
        <begin position="1"/>
        <end position="17"/>
    </location>
</feature>
<dbReference type="InterPro" id="IPR036942">
    <property type="entry name" value="Beta-barrel_TonB_sf"/>
</dbReference>
<keyword evidence="4 10" id="KW-0812">Transmembrane</keyword>
<dbReference type="RefSeq" id="WP_131911465.1">
    <property type="nucleotide sequence ID" value="NZ_OU594967.1"/>
</dbReference>
<dbReference type="GO" id="GO:0009279">
    <property type="term" value="C:cell outer membrane"/>
    <property type="evidence" value="ECO:0007669"/>
    <property type="project" value="UniProtKB-SubCell"/>
</dbReference>
<evidence type="ECO:0000256" key="11">
    <source>
        <dbReference type="RuleBase" id="RU003357"/>
    </source>
</evidence>
<evidence type="ECO:0000256" key="7">
    <source>
        <dbReference type="ARBA" id="ARBA00023077"/>
    </source>
</evidence>
<feature type="domain" description="TonB-dependent receptor plug" evidence="14">
    <location>
        <begin position="39"/>
        <end position="143"/>
    </location>
</feature>
<dbReference type="PANTHER" id="PTHR30069">
    <property type="entry name" value="TONB-DEPENDENT OUTER MEMBRANE RECEPTOR"/>
    <property type="match status" value="1"/>
</dbReference>
<sequence>MKSFWVLGALIPFVSHAQASMQGNDMIVTANRMPQSINNVLAPFTVISAKQIEQMQVKSIADVLAMQPGVQIRRSGGRGTATSLSIRGSNSNQTLVLIDGVRAMNASAGSGSFNFLPTSMVERIEIIRGPRAARYGADAMAGVVNIITKPSAKEKVNRLRLGLGAHNYWQSGWRFVHPIGDDTQFQANLDAEGSDGYNFKPDSTPAHNYGYSTQQALFTLQHRFNDNWSADGEMILNRGHGQYNGYGMTTEANNTLIQQYFSSSLFYDSDAYSSHWNLNYGVDDSRDYSSSYSRFVTQRYAGSWLNSWQLNDNWQIDAGIDARQSDLGRSSIEYSQTKRYNIGGYSSVSYMQGPYHVDASLRQDHNERYGNNTTYSVAGGWSYLSNQQVTLSYGTAFHAPSFNDLYWPLSYGYQGNPNLKPEKSQNLELGFKGQIQNIHYQWNLYHTNYRDLIETTSDYSTSENISKARIMGSELILKFATGPIQQQLSYTYLDSENKQTNKVLIYRPWNSGKWQADWLVLPKLNLHTGINWSGHRFSSSTERLPSYWTMNIAAGYQFTSAFKLSASVHNLFDRDYQQVASYLAPGIQTNLTAQYDF</sequence>
<protein>
    <submittedName>
        <fullName evidence="15">Vitamin B12 transporter</fullName>
    </submittedName>
</protein>
<dbReference type="GO" id="GO:0006811">
    <property type="term" value="P:monoatomic ion transport"/>
    <property type="evidence" value="ECO:0007669"/>
    <property type="project" value="UniProtKB-KW"/>
</dbReference>
<evidence type="ECO:0000256" key="5">
    <source>
        <dbReference type="ARBA" id="ARBA00022729"/>
    </source>
</evidence>
<evidence type="ECO:0000256" key="3">
    <source>
        <dbReference type="ARBA" id="ARBA00022452"/>
    </source>
</evidence>
<dbReference type="AlphaFoldDB" id="A0A4R1K6D6"/>
<dbReference type="InterPro" id="IPR012910">
    <property type="entry name" value="Plug_dom"/>
</dbReference>
<keyword evidence="6" id="KW-0406">Ion transport</keyword>
<comment type="subcellular location">
    <subcellularLocation>
        <location evidence="1 10">Cell outer membrane</location>
        <topology evidence="1 10">Multi-pass membrane protein</topology>
    </subcellularLocation>
</comment>